<keyword evidence="3" id="KW-0964">Secreted</keyword>
<evidence type="ECO:0000256" key="6">
    <source>
        <dbReference type="SAM" id="SignalP"/>
    </source>
</evidence>
<keyword evidence="4 6" id="KW-0732">Signal</keyword>
<name>D8LXX7_BLAHO</name>
<dbReference type="Proteomes" id="UP000008312">
    <property type="component" value="Unassembled WGS sequence"/>
</dbReference>
<evidence type="ECO:0000313" key="7">
    <source>
        <dbReference type="EMBL" id="CBK20432.2"/>
    </source>
</evidence>
<evidence type="ECO:0008006" key="9">
    <source>
        <dbReference type="Google" id="ProtNLM"/>
    </source>
</evidence>
<evidence type="ECO:0000256" key="2">
    <source>
        <dbReference type="ARBA" id="ARBA00005679"/>
    </source>
</evidence>
<sequence length="206" mass="22973">MRFIIFVLLLTAVASASNSKYSLDVYIESICGDCHRFVANELKFIALHPELLDYVDFNLHIFGKARITSRSPARFVCQFGEAGCTGDKALNCIYKHSTSFTNAVKVMECIYETGYASESSIRMCYDKFYQKSADAIQCFKSDEADQLMLEAGDNTPPLRWVPAFSDGGDIRFDTRNIVKEICGHIEGEKPAVCGTSQHTVGMDSEL</sequence>
<gene>
    <name evidence="7" type="ORF">GSBLH_T00000772001</name>
</gene>
<evidence type="ECO:0000313" key="8">
    <source>
        <dbReference type="Proteomes" id="UP000008312"/>
    </source>
</evidence>
<accession>D8LXX7</accession>
<reference evidence="7" key="1">
    <citation type="submission" date="2010-02" db="EMBL/GenBank/DDBJ databases">
        <title>Sequencing and annotation of the Blastocystis hominis genome.</title>
        <authorList>
            <person name="Wincker P."/>
        </authorList>
    </citation>
    <scope>NUCLEOTIDE SEQUENCE</scope>
    <source>
        <strain evidence="7">Singapore isolate B</strain>
    </source>
</reference>
<organism evidence="7">
    <name type="scientific">Blastocystis hominis</name>
    <dbReference type="NCBI Taxonomy" id="12968"/>
    <lineage>
        <taxon>Eukaryota</taxon>
        <taxon>Sar</taxon>
        <taxon>Stramenopiles</taxon>
        <taxon>Bigyra</taxon>
        <taxon>Opalozoa</taxon>
        <taxon>Opalinata</taxon>
        <taxon>Blastocystidae</taxon>
        <taxon>Blastocystis</taxon>
    </lineage>
</organism>
<dbReference type="GO" id="GO:0016671">
    <property type="term" value="F:oxidoreductase activity, acting on a sulfur group of donors, disulfide as acceptor"/>
    <property type="evidence" value="ECO:0007669"/>
    <property type="project" value="InterPro"/>
</dbReference>
<dbReference type="AlphaFoldDB" id="D8LXX7"/>
<proteinExistence type="inferred from homology"/>
<dbReference type="GO" id="GO:0005576">
    <property type="term" value="C:extracellular region"/>
    <property type="evidence" value="ECO:0007669"/>
    <property type="project" value="UniProtKB-SubCell"/>
</dbReference>
<protein>
    <recommendedName>
        <fullName evidence="9">Saposin B-type domain-containing protein</fullName>
    </recommendedName>
</protein>
<feature type="chain" id="PRO_5003117633" description="Saposin B-type domain-containing protein" evidence="6">
    <location>
        <begin position="17"/>
        <end position="206"/>
    </location>
</feature>
<dbReference type="EMBL" id="FN668639">
    <property type="protein sequence ID" value="CBK20432.2"/>
    <property type="molecule type" value="Genomic_DNA"/>
</dbReference>
<evidence type="ECO:0000256" key="3">
    <source>
        <dbReference type="ARBA" id="ARBA00022525"/>
    </source>
</evidence>
<dbReference type="PANTHER" id="PTHR13234:SF8">
    <property type="entry name" value="GAMMA-INTERFERON-INDUCIBLE LYSOSOMAL THIOL REDUCTASE"/>
    <property type="match status" value="1"/>
</dbReference>
<dbReference type="PANTHER" id="PTHR13234">
    <property type="entry name" value="GAMMA-INTERFERON INDUCIBLE LYSOSOMAL THIOL REDUCTASE GILT"/>
    <property type="match status" value="1"/>
</dbReference>
<dbReference type="InterPro" id="IPR004911">
    <property type="entry name" value="Interferon-induced_GILT"/>
</dbReference>
<evidence type="ECO:0000256" key="5">
    <source>
        <dbReference type="ARBA" id="ARBA00023180"/>
    </source>
</evidence>
<dbReference type="Pfam" id="PF03227">
    <property type="entry name" value="GILT"/>
    <property type="match status" value="1"/>
</dbReference>
<keyword evidence="5" id="KW-0325">Glycoprotein</keyword>
<dbReference type="GeneID" id="24918063"/>
<keyword evidence="8" id="KW-1185">Reference proteome</keyword>
<feature type="signal peptide" evidence="6">
    <location>
        <begin position="1"/>
        <end position="16"/>
    </location>
</feature>
<dbReference type="OrthoDB" id="958254at2759"/>
<evidence type="ECO:0000256" key="4">
    <source>
        <dbReference type="ARBA" id="ARBA00022729"/>
    </source>
</evidence>
<evidence type="ECO:0000256" key="1">
    <source>
        <dbReference type="ARBA" id="ARBA00004613"/>
    </source>
</evidence>
<dbReference type="RefSeq" id="XP_012894480.1">
    <property type="nucleotide sequence ID" value="XM_013039026.1"/>
</dbReference>
<dbReference type="InParanoid" id="D8LXX7"/>
<comment type="subcellular location">
    <subcellularLocation>
        <location evidence="1">Secreted</location>
    </subcellularLocation>
</comment>
<comment type="similarity">
    <text evidence="2">Belongs to the GILT family.</text>
</comment>